<feature type="compositionally biased region" description="Basic and acidic residues" evidence="1">
    <location>
        <begin position="90"/>
        <end position="106"/>
    </location>
</feature>
<feature type="compositionally biased region" description="Low complexity" evidence="1">
    <location>
        <begin position="77"/>
        <end position="89"/>
    </location>
</feature>
<feature type="region of interest" description="Disordered" evidence="1">
    <location>
        <begin position="1"/>
        <end position="31"/>
    </location>
</feature>
<dbReference type="Proteomes" id="UP000220605">
    <property type="component" value="Unassembled WGS sequence"/>
</dbReference>
<dbReference type="VEuPathDB" id="PlasmoDB:PVW1_100055500"/>
<feature type="compositionally biased region" description="Basic and acidic residues" evidence="1">
    <location>
        <begin position="8"/>
        <end position="31"/>
    </location>
</feature>
<feature type="region of interest" description="Disordered" evidence="1">
    <location>
        <begin position="131"/>
        <end position="230"/>
    </location>
</feature>
<dbReference type="AlphaFoldDB" id="A0A565A6X4"/>
<accession>A0A565A6X4</accession>
<dbReference type="VEuPathDB" id="PlasmoDB:PVPAM_100038000"/>
<dbReference type="EMBL" id="FLZR02000084">
    <property type="protein sequence ID" value="VVA00309.1"/>
    <property type="molecule type" value="Genomic_DNA"/>
</dbReference>
<dbReference type="OrthoDB" id="392935at2759"/>
<dbReference type="VEuPathDB" id="PlasmoDB:PVX_097685"/>
<name>A0A565A6X4_PLAVI</name>
<feature type="compositionally biased region" description="Acidic residues" evidence="1">
    <location>
        <begin position="133"/>
        <end position="190"/>
    </location>
</feature>
<feature type="region of interest" description="Disordered" evidence="1">
    <location>
        <begin position="76"/>
        <end position="109"/>
    </location>
</feature>
<feature type="compositionally biased region" description="Basic and acidic residues" evidence="1">
    <location>
        <begin position="208"/>
        <end position="220"/>
    </location>
</feature>
<evidence type="ECO:0000313" key="2">
    <source>
        <dbReference type="EMBL" id="VVA00309.1"/>
    </source>
</evidence>
<dbReference type="InterPro" id="IPR010784">
    <property type="entry name" value="Merozoite_SPAM"/>
</dbReference>
<keyword evidence="2" id="KW-0477">Merozoite</keyword>
<organism evidence="2">
    <name type="scientific">Plasmodium vivax</name>
    <name type="common">malaria parasite P. vivax</name>
    <dbReference type="NCBI Taxonomy" id="5855"/>
    <lineage>
        <taxon>Eukaryota</taxon>
        <taxon>Sar</taxon>
        <taxon>Alveolata</taxon>
        <taxon>Apicomplexa</taxon>
        <taxon>Aconoidasida</taxon>
        <taxon>Haemosporida</taxon>
        <taxon>Plasmodiidae</taxon>
        <taxon>Plasmodium</taxon>
        <taxon>Plasmodium (Plasmodium)</taxon>
    </lineage>
</organism>
<proteinExistence type="predicted"/>
<dbReference type="VEuPathDB" id="PlasmoDB:PVP01_0010220"/>
<evidence type="ECO:0000256" key="1">
    <source>
        <dbReference type="SAM" id="MobiDB-lite"/>
    </source>
</evidence>
<sequence>MAYLQSAEVREDAETAKENEIEAGRKAKEAEDNAAVVQAKLLIAEQELKNAKEEDDADKFQSAKTNALAEVDEAVKKGQAAEAAANVATDKAKKAAEAAEKAKKAAAESALKKKLKVLEIVKKYSKRGYNVVDNDEQVLNEVEEQASDAKEEEEEEEADDSASNDVEIGDDDEEEEEEEEEEVKEEEDAKEEGHAQSSAHQSSVAELENQKKQSQEKSDEPPSDNNAHTLLEDNYKNFTDFKKMADGLTKNIISTIDGDAGVIDTLKDFAKDVNQFILNM</sequence>
<reference evidence="2" key="1">
    <citation type="submission" date="2016-07" db="EMBL/GenBank/DDBJ databases">
        <authorList>
            <consortium name="Pathogen Informatics"/>
        </authorList>
    </citation>
    <scope>NUCLEOTIDE SEQUENCE</scope>
</reference>
<dbReference type="Pfam" id="PF07133">
    <property type="entry name" value="Merozoite_SPAM"/>
    <property type="match status" value="1"/>
</dbReference>
<gene>
    <name evidence="2" type="ORF">PVP01_0010220</name>
</gene>
<protein>
    <submittedName>
        <fullName evidence="2">Merozoite surface protein 3, putative</fullName>
    </submittedName>
</protein>